<dbReference type="GO" id="GO:0006412">
    <property type="term" value="P:translation"/>
    <property type="evidence" value="ECO:0007669"/>
    <property type="project" value="InterPro"/>
</dbReference>
<dbReference type="InterPro" id="IPR001648">
    <property type="entry name" value="Ribosomal_bS18"/>
</dbReference>
<keyword evidence="3" id="KW-0694">RNA-binding</keyword>
<keyword evidence="4 7" id="KW-0689">Ribosomal protein</keyword>
<dbReference type="AlphaFoldDB" id="A0A6N0GX85"/>
<dbReference type="Gene3D" id="4.10.640.10">
    <property type="entry name" value="Ribosomal protein S18"/>
    <property type="match status" value="1"/>
</dbReference>
<geneLocation type="plastid" evidence="8"/>
<dbReference type="SUPFAM" id="SSF46911">
    <property type="entry name" value="Ribosomal protein S18"/>
    <property type="match status" value="1"/>
</dbReference>
<keyword evidence="5 7" id="KW-0687">Ribonucleoprotein</keyword>
<evidence type="ECO:0000256" key="4">
    <source>
        <dbReference type="ARBA" id="ARBA00022980"/>
    </source>
</evidence>
<dbReference type="PANTHER" id="PTHR13479:SF40">
    <property type="entry name" value="SMALL RIBOSOMAL SUBUNIT PROTEIN BS18M"/>
    <property type="match status" value="1"/>
</dbReference>
<dbReference type="NCBIfam" id="TIGR00165">
    <property type="entry name" value="S18"/>
    <property type="match status" value="1"/>
</dbReference>
<evidence type="ECO:0000313" key="8">
    <source>
        <dbReference type="EMBL" id="QKQ14597.1"/>
    </source>
</evidence>
<sequence>MKTFINKKVSQNRRITFRRRRKKPVQPGERIDYKNLRLLCRFVSKQAKILSRRVSRLTSKQQRTVARYIKSARVLAFMPFVNNET</sequence>
<keyword evidence="2" id="KW-0699">rRNA-binding</keyword>
<proteinExistence type="inferred from homology"/>
<dbReference type="EMBL" id="MT040697">
    <property type="protein sequence ID" value="QKQ14597.1"/>
    <property type="molecule type" value="Genomic_DNA"/>
</dbReference>
<dbReference type="PANTHER" id="PTHR13479">
    <property type="entry name" value="30S RIBOSOMAL PROTEIN S18"/>
    <property type="match status" value="1"/>
</dbReference>
<organism evidence="8">
    <name type="scientific">Zygnema circumcarinatum</name>
    <name type="common">Green alga</name>
    <dbReference type="NCBI Taxonomy" id="35869"/>
    <lineage>
        <taxon>Eukaryota</taxon>
        <taxon>Viridiplantae</taxon>
        <taxon>Streptophyta</taxon>
        <taxon>Zygnematophyceae</taxon>
        <taxon>Zygnematophycidae</taxon>
        <taxon>Zygnematales</taxon>
        <taxon>Zygnemataceae</taxon>
        <taxon>Zygnema</taxon>
    </lineage>
</organism>
<comment type="similarity">
    <text evidence="1 7">Belongs to the bacterial ribosomal protein bS18 family.</text>
</comment>
<dbReference type="PRINTS" id="PR00974">
    <property type="entry name" value="RIBOSOMALS18"/>
</dbReference>
<evidence type="ECO:0000256" key="6">
    <source>
        <dbReference type="ARBA" id="ARBA00035266"/>
    </source>
</evidence>
<accession>A0A6N0GX85</accession>
<dbReference type="GO" id="GO:0003735">
    <property type="term" value="F:structural constituent of ribosome"/>
    <property type="evidence" value="ECO:0007669"/>
    <property type="project" value="InterPro"/>
</dbReference>
<evidence type="ECO:0000256" key="1">
    <source>
        <dbReference type="ARBA" id="ARBA00005589"/>
    </source>
</evidence>
<evidence type="ECO:0000256" key="7">
    <source>
        <dbReference type="RuleBase" id="RU003910"/>
    </source>
</evidence>
<evidence type="ECO:0000256" key="5">
    <source>
        <dbReference type="ARBA" id="ARBA00023274"/>
    </source>
</evidence>
<reference evidence="8" key="1">
    <citation type="journal article" date="2020" name="J. Exp. Bot.">
        <title>Zygnema circumcarinatum UTEX 1559 chloroplast and mitochondrial genomes provide insight into land plant evolution.</title>
        <authorList>
            <person name="Orton L.M."/>
            <person name="Fitzek E."/>
            <person name="Feng X."/>
            <person name="Grayburn W.S."/>
            <person name="Mower J.P."/>
            <person name="Liu K."/>
            <person name="Zhang C."/>
            <person name="Duvall M.R."/>
            <person name="Yin Y."/>
        </authorList>
    </citation>
    <scope>NUCLEOTIDE SEQUENCE</scope>
    <source>
        <strain evidence="8">UTEX 1559 mating type +</strain>
    </source>
</reference>
<protein>
    <recommendedName>
        <fullName evidence="6">Small ribosomal subunit protein bS18c</fullName>
    </recommendedName>
</protein>
<name>A0A6N0GX85_ZYGCR</name>
<keyword evidence="8" id="KW-0934">Plastid</keyword>
<evidence type="ECO:0000256" key="2">
    <source>
        <dbReference type="ARBA" id="ARBA00022730"/>
    </source>
</evidence>
<evidence type="ECO:0000256" key="3">
    <source>
        <dbReference type="ARBA" id="ARBA00022884"/>
    </source>
</evidence>
<dbReference type="GO" id="GO:0070181">
    <property type="term" value="F:small ribosomal subunit rRNA binding"/>
    <property type="evidence" value="ECO:0007669"/>
    <property type="project" value="TreeGrafter"/>
</dbReference>
<gene>
    <name evidence="8" type="primary">rps18</name>
</gene>
<dbReference type="HAMAP" id="MF_00270">
    <property type="entry name" value="Ribosomal_bS18"/>
    <property type="match status" value="1"/>
</dbReference>
<dbReference type="InterPro" id="IPR036870">
    <property type="entry name" value="Ribosomal_bS18_sf"/>
</dbReference>
<dbReference type="Pfam" id="PF01084">
    <property type="entry name" value="Ribosomal_S18"/>
    <property type="match status" value="1"/>
</dbReference>
<dbReference type="GO" id="GO:0005763">
    <property type="term" value="C:mitochondrial small ribosomal subunit"/>
    <property type="evidence" value="ECO:0007669"/>
    <property type="project" value="TreeGrafter"/>
</dbReference>